<feature type="compositionally biased region" description="Basic residues" evidence="14">
    <location>
        <begin position="489"/>
        <end position="498"/>
    </location>
</feature>
<dbReference type="FunFam" id="3.40.10.10:FF:000001">
    <property type="entry name" value="DNA-3-methyladenine glycosylase 2"/>
    <property type="match status" value="1"/>
</dbReference>
<dbReference type="Gene3D" id="3.30.310.20">
    <property type="entry name" value="DNA-3-methyladenine glycosylase AlkA, N-terminal domain"/>
    <property type="match status" value="1"/>
</dbReference>
<evidence type="ECO:0000256" key="14">
    <source>
        <dbReference type="SAM" id="MobiDB-lite"/>
    </source>
</evidence>
<dbReference type="InterPro" id="IPR035451">
    <property type="entry name" value="Ada-like_dom_sf"/>
</dbReference>
<dbReference type="InterPro" id="IPR037046">
    <property type="entry name" value="AlkA_N_sf"/>
</dbReference>
<dbReference type="SMART" id="SM00342">
    <property type="entry name" value="HTH_ARAC"/>
    <property type="match status" value="1"/>
</dbReference>
<dbReference type="EMBL" id="QPJC01000013">
    <property type="protein sequence ID" value="RCW40054.1"/>
    <property type="molecule type" value="Genomic_DNA"/>
</dbReference>
<dbReference type="InterPro" id="IPR018062">
    <property type="entry name" value="HTH_AraC-typ_CS"/>
</dbReference>
<keyword evidence="5" id="KW-0808">Transferase</keyword>
<dbReference type="Pfam" id="PF06029">
    <property type="entry name" value="AlkA_N"/>
    <property type="match status" value="1"/>
</dbReference>
<dbReference type="GO" id="GO:0006307">
    <property type="term" value="P:DNA alkylation repair"/>
    <property type="evidence" value="ECO:0007669"/>
    <property type="project" value="TreeGrafter"/>
</dbReference>
<dbReference type="SUPFAM" id="SSF55945">
    <property type="entry name" value="TATA-box binding protein-like"/>
    <property type="match status" value="1"/>
</dbReference>
<accession>A0A368VI71</accession>
<dbReference type="Gene3D" id="1.10.340.30">
    <property type="entry name" value="Hypothetical protein, domain 2"/>
    <property type="match status" value="1"/>
</dbReference>
<sequence length="511" mass="54648">MPVTTEQAHRAVAARDTRFDGCFVTAVRTTGIYCRPSCPARTPKPANLEFFPTTAAAQSAGYRACRRCLPDAVPGSPEWDLRADLAGRAMRLINDGLVERAGVVGLAAALGYSTRHLTRVLTTELGAGPLALARAHRAHSARTLIETSELAFTDIAFATGFASLRQFNATVREVFATTPTVLRDQARRGAGPREAAAGTIRLRLPLRPPLDVEGLLDFLANRAVAGVEEAGPEHYSRALRLPHGAGVVTVRPEGDHLSATLRLTDLRDLGSAVARIRRLFDLDADPAAVTEVLGSDPALATAVARTPGIRVPGSVDGTEAVIRAVLGQQVSVPAARTTAGRLTAALGDPLARPDNRMSPAVTTLFPSAEALATTEAAHIGGPRRRVEAVRSVAAALADGSLEIHPGRDERELRRELESFPGIGPWTARYVSMRVLGAPDVLLTDDLALRRGAAALGIPTARAPLRARAARWSPWCSYAGMHLWRAAARSPRKRTRHSLHGREHNHHSTRES</sequence>
<feature type="domain" description="HTH araC/xylS-type" evidence="15">
    <location>
        <begin position="87"/>
        <end position="185"/>
    </location>
</feature>
<keyword evidence="17" id="KW-1185">Reference proteome</keyword>
<evidence type="ECO:0000256" key="7">
    <source>
        <dbReference type="ARBA" id="ARBA00022763"/>
    </source>
</evidence>
<evidence type="ECO:0000259" key="15">
    <source>
        <dbReference type="PROSITE" id="PS01124"/>
    </source>
</evidence>
<evidence type="ECO:0000256" key="11">
    <source>
        <dbReference type="ARBA" id="ARBA00023159"/>
    </source>
</evidence>
<dbReference type="GO" id="GO:0043916">
    <property type="term" value="F:DNA-7-methylguanine glycosylase activity"/>
    <property type="evidence" value="ECO:0007669"/>
    <property type="project" value="TreeGrafter"/>
</dbReference>
<keyword evidence="11" id="KW-0010">Activator</keyword>
<dbReference type="PANTHER" id="PTHR43003:SF13">
    <property type="entry name" value="DNA-3-METHYLADENINE GLYCOSYLASE 2"/>
    <property type="match status" value="1"/>
</dbReference>
<evidence type="ECO:0000256" key="9">
    <source>
        <dbReference type="ARBA" id="ARBA00023015"/>
    </source>
</evidence>
<dbReference type="GO" id="GO:0032259">
    <property type="term" value="P:methylation"/>
    <property type="evidence" value="ECO:0007669"/>
    <property type="project" value="UniProtKB-KW"/>
</dbReference>
<dbReference type="InterPro" id="IPR003265">
    <property type="entry name" value="HhH-GPD_domain"/>
</dbReference>
<dbReference type="GO" id="GO:0008270">
    <property type="term" value="F:zinc ion binding"/>
    <property type="evidence" value="ECO:0007669"/>
    <property type="project" value="InterPro"/>
</dbReference>
<dbReference type="PANTHER" id="PTHR43003">
    <property type="entry name" value="DNA-3-METHYLADENINE GLYCOSYLASE"/>
    <property type="match status" value="1"/>
</dbReference>
<dbReference type="GO" id="GO:0003700">
    <property type="term" value="F:DNA-binding transcription factor activity"/>
    <property type="evidence" value="ECO:0007669"/>
    <property type="project" value="InterPro"/>
</dbReference>
<dbReference type="RefSeq" id="WP_114454497.1">
    <property type="nucleotide sequence ID" value="NZ_QPJC01000013.1"/>
</dbReference>
<dbReference type="SMART" id="SM01009">
    <property type="entry name" value="AlkA_N"/>
    <property type="match status" value="1"/>
</dbReference>
<dbReference type="EC" id="3.2.2.21" evidence="3"/>
<dbReference type="InterPro" id="IPR023170">
    <property type="entry name" value="HhH_base_excis_C"/>
</dbReference>
<evidence type="ECO:0000313" key="17">
    <source>
        <dbReference type="Proteomes" id="UP000253495"/>
    </source>
</evidence>
<evidence type="ECO:0000256" key="6">
    <source>
        <dbReference type="ARBA" id="ARBA00022723"/>
    </source>
</evidence>
<dbReference type="InterPro" id="IPR010316">
    <property type="entry name" value="AlkA_N"/>
</dbReference>
<dbReference type="InterPro" id="IPR051912">
    <property type="entry name" value="Alkylbase_DNA_Glycosylase/TA"/>
</dbReference>
<dbReference type="SUPFAM" id="SSF57884">
    <property type="entry name" value="Ada DNA repair protein, N-terminal domain (N-Ada 10)"/>
    <property type="match status" value="1"/>
</dbReference>
<dbReference type="SMART" id="SM00478">
    <property type="entry name" value="ENDO3c"/>
    <property type="match status" value="1"/>
</dbReference>
<evidence type="ECO:0000256" key="12">
    <source>
        <dbReference type="ARBA" id="ARBA00023163"/>
    </source>
</evidence>
<keyword evidence="12" id="KW-0804">Transcription</keyword>
<dbReference type="Pfam" id="PF02805">
    <property type="entry name" value="Ada_Zn_binding"/>
    <property type="match status" value="1"/>
</dbReference>
<evidence type="ECO:0000256" key="3">
    <source>
        <dbReference type="ARBA" id="ARBA00012000"/>
    </source>
</evidence>
<dbReference type="SUPFAM" id="SSF48150">
    <property type="entry name" value="DNA-glycosylase"/>
    <property type="match status" value="1"/>
</dbReference>
<dbReference type="InterPro" id="IPR018060">
    <property type="entry name" value="HTH_AraC"/>
</dbReference>
<dbReference type="Gene3D" id="1.10.1670.10">
    <property type="entry name" value="Helix-hairpin-Helix base-excision DNA repair enzymes (C-terminal)"/>
    <property type="match status" value="1"/>
</dbReference>
<evidence type="ECO:0000256" key="13">
    <source>
        <dbReference type="ARBA" id="ARBA00023204"/>
    </source>
</evidence>
<dbReference type="GO" id="GO:0008168">
    <property type="term" value="F:methyltransferase activity"/>
    <property type="evidence" value="ECO:0007669"/>
    <property type="project" value="UniProtKB-KW"/>
</dbReference>
<gene>
    <name evidence="16" type="ORF">DFQ14_113137</name>
</gene>
<comment type="cofactor">
    <cofactor evidence="2">
        <name>Zn(2+)</name>
        <dbReference type="ChEBI" id="CHEBI:29105"/>
    </cofactor>
</comment>
<dbReference type="PROSITE" id="PS01124">
    <property type="entry name" value="HTH_ARAC_FAMILY_2"/>
    <property type="match status" value="1"/>
</dbReference>
<keyword evidence="6" id="KW-0479">Metal-binding</keyword>
<protein>
    <recommendedName>
        <fullName evidence="3">DNA-3-methyladenine glycosylase II</fullName>
        <ecNumber evidence="3">3.2.2.21</ecNumber>
    </recommendedName>
</protein>
<name>A0A368VI71_9ACTN</name>
<dbReference type="SUPFAM" id="SSF46689">
    <property type="entry name" value="Homeodomain-like"/>
    <property type="match status" value="1"/>
</dbReference>
<dbReference type="InterPro" id="IPR009057">
    <property type="entry name" value="Homeodomain-like_sf"/>
</dbReference>
<organism evidence="16 17">
    <name type="scientific">Halopolyspora algeriensis</name>
    <dbReference type="NCBI Taxonomy" id="1500506"/>
    <lineage>
        <taxon>Bacteria</taxon>
        <taxon>Bacillati</taxon>
        <taxon>Actinomycetota</taxon>
        <taxon>Actinomycetes</taxon>
        <taxon>Actinomycetes incertae sedis</taxon>
        <taxon>Halopolyspora</taxon>
    </lineage>
</organism>
<dbReference type="Gene3D" id="1.10.10.60">
    <property type="entry name" value="Homeodomain-like"/>
    <property type="match status" value="1"/>
</dbReference>
<keyword evidence="9" id="KW-0805">Transcription regulation</keyword>
<feature type="region of interest" description="Disordered" evidence="14">
    <location>
        <begin position="489"/>
        <end position="511"/>
    </location>
</feature>
<dbReference type="GO" id="GO:0043565">
    <property type="term" value="F:sequence-specific DNA binding"/>
    <property type="evidence" value="ECO:0007669"/>
    <property type="project" value="InterPro"/>
</dbReference>
<dbReference type="GO" id="GO:0032131">
    <property type="term" value="F:alkylated DNA binding"/>
    <property type="evidence" value="ECO:0007669"/>
    <property type="project" value="TreeGrafter"/>
</dbReference>
<evidence type="ECO:0000313" key="16">
    <source>
        <dbReference type="EMBL" id="RCW40054.1"/>
    </source>
</evidence>
<evidence type="ECO:0000256" key="1">
    <source>
        <dbReference type="ARBA" id="ARBA00000086"/>
    </source>
</evidence>
<keyword evidence="13" id="KW-0234">DNA repair</keyword>
<dbReference type="InterPro" id="IPR011257">
    <property type="entry name" value="DNA_glycosylase"/>
</dbReference>
<dbReference type="Gene3D" id="3.40.10.10">
    <property type="entry name" value="DNA Methylphosphotriester Repair Domain"/>
    <property type="match status" value="1"/>
</dbReference>
<dbReference type="Proteomes" id="UP000253495">
    <property type="component" value="Unassembled WGS sequence"/>
</dbReference>
<comment type="caution">
    <text evidence="16">The sequence shown here is derived from an EMBL/GenBank/DDBJ whole genome shotgun (WGS) entry which is preliminary data.</text>
</comment>
<evidence type="ECO:0000256" key="5">
    <source>
        <dbReference type="ARBA" id="ARBA00022679"/>
    </source>
</evidence>
<dbReference type="Pfam" id="PF12833">
    <property type="entry name" value="HTH_18"/>
    <property type="match status" value="1"/>
</dbReference>
<evidence type="ECO:0000256" key="8">
    <source>
        <dbReference type="ARBA" id="ARBA00022833"/>
    </source>
</evidence>
<dbReference type="GO" id="GO:0006285">
    <property type="term" value="P:base-excision repair, AP site formation"/>
    <property type="evidence" value="ECO:0007669"/>
    <property type="project" value="TreeGrafter"/>
</dbReference>
<keyword evidence="7" id="KW-0227">DNA damage</keyword>
<dbReference type="InterPro" id="IPR004026">
    <property type="entry name" value="Ada_DNA_repair_Zn-bd"/>
</dbReference>
<dbReference type="GO" id="GO:0005737">
    <property type="term" value="C:cytoplasm"/>
    <property type="evidence" value="ECO:0007669"/>
    <property type="project" value="TreeGrafter"/>
</dbReference>
<keyword evidence="8" id="KW-0862">Zinc</keyword>
<evidence type="ECO:0000256" key="2">
    <source>
        <dbReference type="ARBA" id="ARBA00001947"/>
    </source>
</evidence>
<evidence type="ECO:0000256" key="4">
    <source>
        <dbReference type="ARBA" id="ARBA00022603"/>
    </source>
</evidence>
<reference evidence="16 17" key="1">
    <citation type="submission" date="2018-07" db="EMBL/GenBank/DDBJ databases">
        <title>Genomic Encyclopedia of Type Strains, Phase III (KMG-III): the genomes of soil and plant-associated and newly described type strains.</title>
        <authorList>
            <person name="Whitman W."/>
        </authorList>
    </citation>
    <scope>NUCLEOTIDE SEQUENCE [LARGE SCALE GENOMIC DNA]</scope>
    <source>
        <strain evidence="16 17">CECT 8575</strain>
    </source>
</reference>
<feature type="compositionally biased region" description="Basic and acidic residues" evidence="14">
    <location>
        <begin position="499"/>
        <end position="511"/>
    </location>
</feature>
<evidence type="ECO:0000256" key="10">
    <source>
        <dbReference type="ARBA" id="ARBA00023125"/>
    </source>
</evidence>
<dbReference type="AlphaFoldDB" id="A0A368VI71"/>
<keyword evidence="10" id="KW-0238">DNA-binding</keyword>
<comment type="catalytic activity">
    <reaction evidence="1">
        <text>Hydrolysis of alkylated DNA, releasing 3-methyladenine, 3-methylguanine, 7-methylguanine and 7-methyladenine.</text>
        <dbReference type="EC" id="3.2.2.21"/>
    </reaction>
</comment>
<dbReference type="OrthoDB" id="9811249at2"/>
<dbReference type="GO" id="GO:0008725">
    <property type="term" value="F:DNA-3-methyladenine glycosylase activity"/>
    <property type="evidence" value="ECO:0007669"/>
    <property type="project" value="TreeGrafter"/>
</dbReference>
<dbReference type="PROSITE" id="PS00041">
    <property type="entry name" value="HTH_ARAC_FAMILY_1"/>
    <property type="match status" value="1"/>
</dbReference>
<keyword evidence="4" id="KW-0489">Methyltransferase</keyword>
<proteinExistence type="predicted"/>
<dbReference type="GO" id="GO:0032993">
    <property type="term" value="C:protein-DNA complex"/>
    <property type="evidence" value="ECO:0007669"/>
    <property type="project" value="TreeGrafter"/>
</dbReference>